<reference evidence="5 6" key="1">
    <citation type="submission" date="2020-10" db="EMBL/GenBank/DDBJ databases">
        <title>The Coptis chinensis genome and diversification of protoberbering-type alkaloids.</title>
        <authorList>
            <person name="Wang B."/>
            <person name="Shu S."/>
            <person name="Song C."/>
            <person name="Liu Y."/>
        </authorList>
    </citation>
    <scope>NUCLEOTIDE SEQUENCE [LARGE SCALE GENOMIC DNA]</scope>
    <source>
        <strain evidence="5">HL-2020</strain>
        <tissue evidence="5">Leaf</tissue>
    </source>
</reference>
<feature type="domain" description="Glycoside hydrolase family 3 C-terminal" evidence="4">
    <location>
        <begin position="76"/>
        <end position="160"/>
    </location>
</feature>
<keyword evidence="3" id="KW-1133">Transmembrane helix</keyword>
<accession>A0A835ITH4</accession>
<evidence type="ECO:0000313" key="5">
    <source>
        <dbReference type="EMBL" id="KAF9622377.1"/>
    </source>
</evidence>
<keyword evidence="6" id="KW-1185">Reference proteome</keyword>
<dbReference type="Pfam" id="PF01915">
    <property type="entry name" value="Glyco_hydro_3_C"/>
    <property type="match status" value="1"/>
</dbReference>
<keyword evidence="3" id="KW-0472">Membrane</keyword>
<dbReference type="InterPro" id="IPR036881">
    <property type="entry name" value="Glyco_hydro_3_C_sf"/>
</dbReference>
<dbReference type="Proteomes" id="UP000631114">
    <property type="component" value="Unassembled WGS sequence"/>
</dbReference>
<organism evidence="5 6">
    <name type="scientific">Coptis chinensis</name>
    <dbReference type="NCBI Taxonomy" id="261450"/>
    <lineage>
        <taxon>Eukaryota</taxon>
        <taxon>Viridiplantae</taxon>
        <taxon>Streptophyta</taxon>
        <taxon>Embryophyta</taxon>
        <taxon>Tracheophyta</taxon>
        <taxon>Spermatophyta</taxon>
        <taxon>Magnoliopsida</taxon>
        <taxon>Ranunculales</taxon>
        <taxon>Ranunculaceae</taxon>
        <taxon>Coptidoideae</taxon>
        <taxon>Coptis</taxon>
    </lineage>
</organism>
<proteinExistence type="predicted"/>
<feature type="transmembrane region" description="Helical" evidence="3">
    <location>
        <begin position="65"/>
        <end position="90"/>
    </location>
</feature>
<evidence type="ECO:0000259" key="4">
    <source>
        <dbReference type="Pfam" id="PF01915"/>
    </source>
</evidence>
<keyword evidence="1" id="KW-0378">Hydrolase</keyword>
<evidence type="ECO:0000256" key="2">
    <source>
        <dbReference type="ARBA" id="ARBA00023295"/>
    </source>
</evidence>
<name>A0A835ITH4_9MAGN</name>
<keyword evidence="2" id="KW-0326">Glycosidase</keyword>
<dbReference type="SUPFAM" id="SSF52279">
    <property type="entry name" value="Beta-D-glucan exohydrolase, C-terminal domain"/>
    <property type="match status" value="1"/>
</dbReference>
<keyword evidence="3" id="KW-0812">Transmembrane</keyword>
<dbReference type="GO" id="GO:0045493">
    <property type="term" value="P:xylan catabolic process"/>
    <property type="evidence" value="ECO:0007669"/>
    <property type="project" value="InterPro"/>
</dbReference>
<dbReference type="PANTHER" id="PTHR42721">
    <property type="entry name" value="SUGAR HYDROLASE-RELATED"/>
    <property type="match status" value="1"/>
</dbReference>
<dbReference type="EMBL" id="JADFTS010000002">
    <property type="protein sequence ID" value="KAF9622377.1"/>
    <property type="molecule type" value="Genomic_DNA"/>
</dbReference>
<dbReference type="PANTHER" id="PTHR42721:SF11">
    <property type="entry name" value="BETA-D-XYLOSIDASE 5-RELATED"/>
    <property type="match status" value="1"/>
</dbReference>
<dbReference type="OrthoDB" id="47059at2759"/>
<dbReference type="GO" id="GO:0046556">
    <property type="term" value="F:alpha-L-arabinofuranosidase activity"/>
    <property type="evidence" value="ECO:0007669"/>
    <property type="project" value="TreeGrafter"/>
</dbReference>
<evidence type="ECO:0000313" key="6">
    <source>
        <dbReference type="Proteomes" id="UP000631114"/>
    </source>
</evidence>
<dbReference type="GO" id="GO:0009044">
    <property type="term" value="F:xylan 1,4-beta-xylosidase activity"/>
    <property type="evidence" value="ECO:0007669"/>
    <property type="project" value="InterPro"/>
</dbReference>
<sequence>MEHPCRYIVADCNSVEVMVLGHKYLNDTLVDAVAQSLNADYGDYVPKYGVEAVKKGKVAKALKNLYVVLMRLASLMVALYVTPLAGLGTYTDVKFASGCTDVKCKNDSGIKPAIEVTRDMNVTVLFVGLDLFVEAESLDRSDLSFPRFQQDLVEDFADANVLNNVPQLWSFSLMEGLTLHRY</sequence>
<comment type="caution">
    <text evidence="5">The sequence shown here is derived from an EMBL/GenBank/DDBJ whole genome shotgun (WGS) entry which is preliminary data.</text>
</comment>
<dbReference type="GO" id="GO:0031222">
    <property type="term" value="P:arabinan catabolic process"/>
    <property type="evidence" value="ECO:0007669"/>
    <property type="project" value="TreeGrafter"/>
</dbReference>
<evidence type="ECO:0000256" key="1">
    <source>
        <dbReference type="ARBA" id="ARBA00022801"/>
    </source>
</evidence>
<protein>
    <recommendedName>
        <fullName evidence="4">Glycoside hydrolase family 3 C-terminal domain-containing protein</fullName>
    </recommendedName>
</protein>
<gene>
    <name evidence="5" type="ORF">IFM89_031180</name>
</gene>
<dbReference type="Gene3D" id="3.40.50.1700">
    <property type="entry name" value="Glycoside hydrolase family 3 C-terminal domain"/>
    <property type="match status" value="1"/>
</dbReference>
<dbReference type="InterPro" id="IPR044993">
    <property type="entry name" value="BXL"/>
</dbReference>
<dbReference type="AlphaFoldDB" id="A0A835ITH4"/>
<evidence type="ECO:0000256" key="3">
    <source>
        <dbReference type="SAM" id="Phobius"/>
    </source>
</evidence>
<dbReference type="InterPro" id="IPR002772">
    <property type="entry name" value="Glyco_hydro_3_C"/>
</dbReference>